<evidence type="ECO:0000256" key="14">
    <source>
        <dbReference type="ARBA" id="ARBA00049744"/>
    </source>
</evidence>
<evidence type="ECO:0000256" key="5">
    <source>
        <dbReference type="ARBA" id="ARBA00022827"/>
    </source>
</evidence>
<dbReference type="Pfam" id="PF00732">
    <property type="entry name" value="GMC_oxred_N"/>
    <property type="match status" value="1"/>
</dbReference>
<keyword evidence="4" id="KW-0285">Flavoprotein</keyword>
<dbReference type="RefSeq" id="WP_104977625.1">
    <property type="nucleotide sequence ID" value="NZ_CP012673.1"/>
</dbReference>
<evidence type="ECO:0000256" key="7">
    <source>
        <dbReference type="ARBA" id="ARBA00023098"/>
    </source>
</evidence>
<keyword evidence="10" id="KW-0413">Isomerase</keyword>
<evidence type="ECO:0000256" key="12">
    <source>
        <dbReference type="ARBA" id="ARBA00049645"/>
    </source>
</evidence>
<dbReference type="SUPFAM" id="SSF53474">
    <property type="entry name" value="alpha/beta-Hydrolases"/>
    <property type="match status" value="1"/>
</dbReference>
<comment type="similarity">
    <text evidence="2">Belongs to the GMC oxidoreductase family.</text>
</comment>
<keyword evidence="5" id="KW-0274">FAD</keyword>
<evidence type="ECO:0000256" key="4">
    <source>
        <dbReference type="ARBA" id="ARBA00022630"/>
    </source>
</evidence>
<accession>A0A2L0EK78</accession>
<evidence type="ECO:0000256" key="8">
    <source>
        <dbReference type="ARBA" id="ARBA00023166"/>
    </source>
</evidence>
<sequence>MDRLSSDIEEIDGDYDVVVVGSGYGGAIMASRLARAGLKVCVLERGRERQPGEYPNTALEALEEMQMNLPVVGHEGSRTGLFDLHINEDIGVLVGCGLGGTSLINANVSIRAEPRVFDDPRWPAQLRGEHMEHLNTGYRLAERMLSPRPYPESYPPLPKMTALQRSAEVMGQPFRRLDINVTFQDGINAAGVAQKACTNCGDCVSGCNVGAKNTVLMNYLPDARRHGAAIFVETSVRHVERRSDGRWNVHYQVLDVGREAFDAPTLAVTAKIVVLSAGTLGSTEILLRSKELGLPISDMIGKGFSGNGDMLGFGYNCTPALDGLGFGNRAAGTMGPVGPCITSVIDMRNQASLADDIIIEEGSIPGALAPLLPVVFQAAAAIGGQNTAPQNAFAQGLREAESLLLGPYHGATMHTQTYLVMGHEANSGTMKLESDQLRIDWPKVGMEPIFEEMNRRLVSTTAALEGISVKDPIWSPKIGDKLITVHPLGGCMMADSAESGVVDHKGTVFASTTGTAVHEGLYVCDGSIIPVSLGVNPLLTISALAERCAIHLARDRGLHIDYSDKGPIAPEPRAQRPGIRFTETMKGYFSKAVDSDFETAAALGKQEDSSFKFILTIVSEDVDAMITKPEHAARTLGTVDAPALSGRPLTVTHGTFNLFVQDPSAADTRLMKYSMRLVLEEGRSFYFYGFKVIKDRPIWDVWHDTTTLYITLHEGEDDKGPAIGKGILVIAPEDFIRQLGTLDVTNAKDAEERLATTVKFGRFFAGVVYDYYGGVAAPLEYADSNPPPQKRRPLRAPGPSLHPFKTSDGVDLLLTRYHGGSKGPVMLAHGLGVSSRIFSTDTIETNLLEHLVAHGYDVWLLDFRSSVLLPASRTQYTADQIARGDYPAAVAKVREVTGAAGVQVVAHCYGATTFTMAMLAGLEGVRSAVISQISTHLVTPALVHLKAGLHAPSVLDALGVGSLTTNASSHEGFLSRLYDRALELYPVGSDERCDSAVCHRISFMYSLLYEHAQLNHATHERLYELFGEATMRAFEGLSLMTREGHVVDAEGRDVYLPHLDRMAIPIRFIHGAENQCFLPASTEKTVEVLSARNGAALYSRNVIPGYGHIDCIFGKNASTDVYPFIVEHLERT</sequence>
<dbReference type="AlphaFoldDB" id="A0A2L0EK78"/>
<evidence type="ECO:0000256" key="2">
    <source>
        <dbReference type="ARBA" id="ARBA00010790"/>
    </source>
</evidence>
<organism evidence="19 20">
    <name type="scientific">Sorangium cellulosum</name>
    <name type="common">Polyangium cellulosum</name>
    <dbReference type="NCBI Taxonomy" id="56"/>
    <lineage>
        <taxon>Bacteria</taxon>
        <taxon>Pseudomonadati</taxon>
        <taxon>Myxococcota</taxon>
        <taxon>Polyangia</taxon>
        <taxon>Polyangiales</taxon>
        <taxon>Polyangiaceae</taxon>
        <taxon>Sorangium</taxon>
    </lineage>
</organism>
<dbReference type="Proteomes" id="UP000238348">
    <property type="component" value="Chromosome"/>
</dbReference>
<evidence type="ECO:0000256" key="9">
    <source>
        <dbReference type="ARBA" id="ARBA00023221"/>
    </source>
</evidence>
<dbReference type="EC" id="5.3.3.1" evidence="11"/>
<feature type="domain" description="Glucose-methanol-choline oxidoreductase N-terminal" evidence="17">
    <location>
        <begin position="42"/>
        <end position="289"/>
    </location>
</feature>
<keyword evidence="3" id="KW-0153">Cholesterol metabolism</keyword>
<dbReference type="GO" id="GO:0004769">
    <property type="term" value="F:steroid Delta-isomerase activity"/>
    <property type="evidence" value="ECO:0007669"/>
    <property type="project" value="UniProtKB-EC"/>
</dbReference>
<evidence type="ECO:0000256" key="13">
    <source>
        <dbReference type="ARBA" id="ARBA00049723"/>
    </source>
</evidence>
<evidence type="ECO:0000256" key="1">
    <source>
        <dbReference type="ARBA" id="ARBA00001974"/>
    </source>
</evidence>
<keyword evidence="8" id="KW-1207">Sterol metabolism</keyword>
<keyword evidence="7" id="KW-0443">Lipid metabolism</keyword>
<evidence type="ECO:0000259" key="17">
    <source>
        <dbReference type="Pfam" id="PF00732"/>
    </source>
</evidence>
<evidence type="ECO:0000256" key="10">
    <source>
        <dbReference type="ARBA" id="ARBA00023235"/>
    </source>
</evidence>
<keyword evidence="9" id="KW-0753">Steroid metabolism</keyword>
<feature type="region of interest" description="Disordered" evidence="16">
    <location>
        <begin position="782"/>
        <end position="803"/>
    </location>
</feature>
<dbReference type="InterPro" id="IPR000172">
    <property type="entry name" value="GMC_OxRdtase_N"/>
</dbReference>
<evidence type="ECO:0000259" key="18">
    <source>
        <dbReference type="Pfam" id="PF05199"/>
    </source>
</evidence>
<gene>
    <name evidence="19" type="primary">betA</name>
    <name evidence="19" type="ORF">SOCE26_010950</name>
</gene>
<evidence type="ECO:0000256" key="11">
    <source>
        <dbReference type="ARBA" id="ARBA00038856"/>
    </source>
</evidence>
<dbReference type="InterPro" id="IPR036188">
    <property type="entry name" value="FAD/NAD-bd_sf"/>
</dbReference>
<evidence type="ECO:0000256" key="16">
    <source>
        <dbReference type="SAM" id="MobiDB-lite"/>
    </source>
</evidence>
<name>A0A2L0EK78_SORCE</name>
<dbReference type="GO" id="GO:0050660">
    <property type="term" value="F:flavin adenine dinucleotide binding"/>
    <property type="evidence" value="ECO:0007669"/>
    <property type="project" value="InterPro"/>
</dbReference>
<dbReference type="EC" id="1.1.3.6" evidence="13"/>
<dbReference type="InterPro" id="IPR052542">
    <property type="entry name" value="Cholesterol_Oxidase"/>
</dbReference>
<comment type="cofactor">
    <cofactor evidence="1">
        <name>FAD</name>
        <dbReference type="ChEBI" id="CHEBI:57692"/>
    </cofactor>
</comment>
<evidence type="ECO:0000256" key="6">
    <source>
        <dbReference type="ARBA" id="ARBA00023002"/>
    </source>
</evidence>
<keyword evidence="6 19" id="KW-0560">Oxidoreductase</keyword>
<dbReference type="OrthoDB" id="337582at2"/>
<dbReference type="SUPFAM" id="SSF51905">
    <property type="entry name" value="FAD/NAD(P)-binding domain"/>
    <property type="match status" value="1"/>
</dbReference>
<feature type="domain" description="Glucose-methanol-choline oxidoreductase C-terminal" evidence="18">
    <location>
        <begin position="484"/>
        <end position="545"/>
    </location>
</feature>
<dbReference type="Gene3D" id="3.40.50.1820">
    <property type="entry name" value="alpha/beta hydrolase"/>
    <property type="match status" value="1"/>
</dbReference>
<dbReference type="PANTHER" id="PTHR47470:SF1">
    <property type="entry name" value="FAD-DEPENDENT OXIDOREDUCTASE 2 FAD BINDING DOMAIN-CONTAINING PROTEIN"/>
    <property type="match status" value="1"/>
</dbReference>
<dbReference type="InterPro" id="IPR007867">
    <property type="entry name" value="GMC_OxRtase_C"/>
</dbReference>
<evidence type="ECO:0000256" key="3">
    <source>
        <dbReference type="ARBA" id="ARBA00022548"/>
    </source>
</evidence>
<dbReference type="Gene3D" id="3.50.50.60">
    <property type="entry name" value="FAD/NAD(P)-binding domain"/>
    <property type="match status" value="3"/>
</dbReference>
<comment type="pathway">
    <text evidence="12">Steroid metabolism; cholesterol degradation.</text>
</comment>
<proteinExistence type="inferred from homology"/>
<evidence type="ECO:0000313" key="19">
    <source>
        <dbReference type="EMBL" id="AUX39700.1"/>
    </source>
</evidence>
<dbReference type="Pfam" id="PF05199">
    <property type="entry name" value="GMC_oxred_C"/>
    <property type="match status" value="1"/>
</dbReference>
<evidence type="ECO:0000313" key="20">
    <source>
        <dbReference type="Proteomes" id="UP000238348"/>
    </source>
</evidence>
<dbReference type="InterPro" id="IPR029058">
    <property type="entry name" value="AB_hydrolase_fold"/>
</dbReference>
<reference evidence="19 20" key="1">
    <citation type="submission" date="2015-09" db="EMBL/GenBank/DDBJ databases">
        <title>Sorangium comparison.</title>
        <authorList>
            <person name="Zaburannyi N."/>
            <person name="Bunk B."/>
            <person name="Overmann J."/>
            <person name="Mueller R."/>
        </authorList>
    </citation>
    <scope>NUCLEOTIDE SEQUENCE [LARGE SCALE GENOMIC DNA]</scope>
    <source>
        <strain evidence="19 20">So ce26</strain>
    </source>
</reference>
<protein>
    <recommendedName>
        <fullName evidence="14">Cholesterol oxidase</fullName>
        <ecNumber evidence="13">1.1.3.6</ecNumber>
        <ecNumber evidence="11">5.3.3.1</ecNumber>
    </recommendedName>
    <alternativeName>
        <fullName evidence="15">Cholesterol isomerase</fullName>
    </alternativeName>
</protein>
<dbReference type="GO" id="GO:0008203">
    <property type="term" value="P:cholesterol metabolic process"/>
    <property type="evidence" value="ECO:0007669"/>
    <property type="project" value="UniProtKB-KW"/>
</dbReference>
<dbReference type="EMBL" id="CP012673">
    <property type="protein sequence ID" value="AUX39700.1"/>
    <property type="molecule type" value="Genomic_DNA"/>
</dbReference>
<evidence type="ECO:0000256" key="15">
    <source>
        <dbReference type="ARBA" id="ARBA00049778"/>
    </source>
</evidence>
<dbReference type="GO" id="GO:0016995">
    <property type="term" value="F:cholesterol oxidase activity"/>
    <property type="evidence" value="ECO:0007669"/>
    <property type="project" value="UniProtKB-EC"/>
</dbReference>
<dbReference type="PANTHER" id="PTHR47470">
    <property type="entry name" value="CHOLESTEROL OXIDASE"/>
    <property type="match status" value="1"/>
</dbReference>